<name>A0ABQ9I0G2_9NEOP</name>
<sequence length="144" mass="16657">MMDSTTTRKLGTIWRRHTIHSNTQPGTDYRLEINMATTHHESKTENKSNIQTPISNTEINKLHTQNKRHATRTHIKSIQTTQNKILRTAMGATRLTPTDELHNRAKTKKITTIITDRNADFYHKTSNHENPAIRRLGTYDIDNT</sequence>
<dbReference type="Proteomes" id="UP001159363">
    <property type="component" value="Chromosome 3"/>
</dbReference>
<comment type="caution">
    <text evidence="1">The sequence shown here is derived from an EMBL/GenBank/DDBJ whole genome shotgun (WGS) entry which is preliminary data.</text>
</comment>
<evidence type="ECO:0000313" key="2">
    <source>
        <dbReference type="Proteomes" id="UP001159363"/>
    </source>
</evidence>
<reference evidence="1 2" key="1">
    <citation type="submission" date="2023-02" db="EMBL/GenBank/DDBJ databases">
        <title>LHISI_Scaffold_Assembly.</title>
        <authorList>
            <person name="Stuart O.P."/>
            <person name="Cleave R."/>
            <person name="Magrath M.J.L."/>
            <person name="Mikheyev A.S."/>
        </authorList>
    </citation>
    <scope>NUCLEOTIDE SEQUENCE [LARGE SCALE GENOMIC DNA]</scope>
    <source>
        <strain evidence="1">Daus_M_001</strain>
        <tissue evidence="1">Leg muscle</tissue>
    </source>
</reference>
<protein>
    <submittedName>
        <fullName evidence="1">Uncharacterized protein</fullName>
    </submittedName>
</protein>
<evidence type="ECO:0000313" key="1">
    <source>
        <dbReference type="EMBL" id="KAJ8890103.1"/>
    </source>
</evidence>
<proteinExistence type="predicted"/>
<accession>A0ABQ9I0G2</accession>
<dbReference type="EMBL" id="JARBHB010000003">
    <property type="protein sequence ID" value="KAJ8890103.1"/>
    <property type="molecule type" value="Genomic_DNA"/>
</dbReference>
<keyword evidence="2" id="KW-1185">Reference proteome</keyword>
<organism evidence="1 2">
    <name type="scientific">Dryococelus australis</name>
    <dbReference type="NCBI Taxonomy" id="614101"/>
    <lineage>
        <taxon>Eukaryota</taxon>
        <taxon>Metazoa</taxon>
        <taxon>Ecdysozoa</taxon>
        <taxon>Arthropoda</taxon>
        <taxon>Hexapoda</taxon>
        <taxon>Insecta</taxon>
        <taxon>Pterygota</taxon>
        <taxon>Neoptera</taxon>
        <taxon>Polyneoptera</taxon>
        <taxon>Phasmatodea</taxon>
        <taxon>Verophasmatodea</taxon>
        <taxon>Anareolatae</taxon>
        <taxon>Phasmatidae</taxon>
        <taxon>Eurycanthinae</taxon>
        <taxon>Dryococelus</taxon>
    </lineage>
</organism>
<gene>
    <name evidence="1" type="ORF">PR048_009610</name>
</gene>